<dbReference type="EMBL" id="CAMXCT010002213">
    <property type="protein sequence ID" value="CAI3996471.1"/>
    <property type="molecule type" value="Genomic_DNA"/>
</dbReference>
<dbReference type="EMBL" id="CAMXCT020002213">
    <property type="protein sequence ID" value="CAL1149846.1"/>
    <property type="molecule type" value="Genomic_DNA"/>
</dbReference>
<feature type="non-terminal residue" evidence="1">
    <location>
        <position position="184"/>
    </location>
</feature>
<dbReference type="OrthoDB" id="445010at2759"/>
<evidence type="ECO:0000313" key="2">
    <source>
        <dbReference type="EMBL" id="CAL4783783.1"/>
    </source>
</evidence>
<dbReference type="AlphaFoldDB" id="A0A9P1G1X2"/>
<dbReference type="EMBL" id="CAMXCT030002213">
    <property type="protein sequence ID" value="CAL4783783.1"/>
    <property type="molecule type" value="Genomic_DNA"/>
</dbReference>
<proteinExistence type="predicted"/>
<dbReference type="Proteomes" id="UP001152797">
    <property type="component" value="Unassembled WGS sequence"/>
</dbReference>
<protein>
    <submittedName>
        <fullName evidence="2">EF-hand domain-containing protein</fullName>
    </submittedName>
</protein>
<accession>A0A9P1G1X2</accession>
<reference evidence="1" key="1">
    <citation type="submission" date="2022-10" db="EMBL/GenBank/DDBJ databases">
        <authorList>
            <person name="Chen Y."/>
            <person name="Dougan E. K."/>
            <person name="Chan C."/>
            <person name="Rhodes N."/>
            <person name="Thang M."/>
        </authorList>
    </citation>
    <scope>NUCLEOTIDE SEQUENCE</scope>
</reference>
<reference evidence="2 3" key="2">
    <citation type="submission" date="2024-05" db="EMBL/GenBank/DDBJ databases">
        <authorList>
            <person name="Chen Y."/>
            <person name="Shah S."/>
            <person name="Dougan E. K."/>
            <person name="Thang M."/>
            <person name="Chan C."/>
        </authorList>
    </citation>
    <scope>NUCLEOTIDE SEQUENCE [LARGE SCALE GENOMIC DNA]</scope>
</reference>
<evidence type="ECO:0000313" key="3">
    <source>
        <dbReference type="Proteomes" id="UP001152797"/>
    </source>
</evidence>
<organism evidence="1">
    <name type="scientific">Cladocopium goreaui</name>
    <dbReference type="NCBI Taxonomy" id="2562237"/>
    <lineage>
        <taxon>Eukaryota</taxon>
        <taxon>Sar</taxon>
        <taxon>Alveolata</taxon>
        <taxon>Dinophyceae</taxon>
        <taxon>Suessiales</taxon>
        <taxon>Symbiodiniaceae</taxon>
        <taxon>Cladocopium</taxon>
    </lineage>
</organism>
<comment type="caution">
    <text evidence="1">The sequence shown here is derived from an EMBL/GenBank/DDBJ whole genome shotgun (WGS) entry which is preliminary data.</text>
</comment>
<name>A0A9P1G1X2_9DINO</name>
<sequence length="184" mass="20680">VTYHLVANLEKPAFKAYCIWKAYGEVLRGVEPERATKFRRVFGRRLLVGLLKDIPAQPPQIKASPSQAHILLQAGAISQDLFRLEIAEVLVDIWATGGSIELVLPVLVEGDPLVDAQLLLSEETTTPVLPDPIQAALVSWLEEAGPGYVSLQTYYVNSRWRGRTEYSNMVYVPKQRLFQLTLHR</sequence>
<gene>
    <name evidence="1" type="ORF">C1SCF055_LOCUS22946</name>
</gene>
<keyword evidence="3" id="KW-1185">Reference proteome</keyword>
<evidence type="ECO:0000313" key="1">
    <source>
        <dbReference type="EMBL" id="CAI3996471.1"/>
    </source>
</evidence>